<evidence type="ECO:0000313" key="3">
    <source>
        <dbReference type="Proteomes" id="UP000064844"/>
    </source>
</evidence>
<dbReference type="eggNOG" id="COG1247">
    <property type="taxonomic scope" value="Bacteria"/>
</dbReference>
<dbReference type="PROSITE" id="PS51186">
    <property type="entry name" value="GNAT"/>
    <property type="match status" value="1"/>
</dbReference>
<dbReference type="PATRIC" id="fig|1297617.4.peg.1725"/>
<dbReference type="PANTHER" id="PTHR43072:SF8">
    <property type="entry name" value="ACYLTRANSFERASE FABY-RELATED"/>
    <property type="match status" value="1"/>
</dbReference>
<sequence>MSHTVLRRADISDAARILEIYTPYITDTNITFEYDIPTLEEFSARIRKISADYPYLVCTVDNLVAGYAYAHRHMERAAYQWNAELSIYLAPRFRGAGLGTALYTALIEILRQMHVRNAYGCVTLPNEGSAGLHKSMGFSLLGIFHHTGYKLGAWHDVGWFERPVCQGSEAPLPLLSVQNIPDGQIRDILAHCKRLIQTDVLEGRV</sequence>
<name>A0A0S2W3W3_9FIRM</name>
<dbReference type="GO" id="GO:0016747">
    <property type="term" value="F:acyltransferase activity, transferring groups other than amino-acyl groups"/>
    <property type="evidence" value="ECO:0007669"/>
    <property type="project" value="InterPro"/>
</dbReference>
<dbReference type="STRING" id="1297617.IB211_01681"/>
<dbReference type="KEGG" id="ibu:IB211_01681"/>
<dbReference type="AlphaFoldDB" id="A0A0S2W3W3"/>
<feature type="domain" description="N-acetyltransferase" evidence="1">
    <location>
        <begin position="4"/>
        <end position="163"/>
    </location>
</feature>
<reference evidence="3" key="2">
    <citation type="submission" date="2015-04" db="EMBL/GenBank/DDBJ databases">
        <title>A butyrogenic pathway from the amino acid lysine in a human gut commensal.</title>
        <authorList>
            <person name="de Vos W.M."/>
            <person name="Bui N.T.P."/>
            <person name="Plugge C.M."/>
            <person name="Ritari J."/>
        </authorList>
    </citation>
    <scope>NUCLEOTIDE SEQUENCE [LARGE SCALE GENOMIC DNA]</scope>
    <source>
        <strain evidence="3">AF211</strain>
    </source>
</reference>
<dbReference type="Pfam" id="PF13420">
    <property type="entry name" value="Acetyltransf_4"/>
    <property type="match status" value="1"/>
</dbReference>
<dbReference type="Proteomes" id="UP000064844">
    <property type="component" value="Chromosome"/>
</dbReference>
<dbReference type="Gene3D" id="3.40.630.30">
    <property type="match status" value="1"/>
</dbReference>
<dbReference type="PANTHER" id="PTHR43072">
    <property type="entry name" value="N-ACETYLTRANSFERASE"/>
    <property type="match status" value="1"/>
</dbReference>
<dbReference type="RefSeq" id="WP_058117729.1">
    <property type="nucleotide sequence ID" value="NZ_CP011307.1"/>
</dbReference>
<protein>
    <submittedName>
        <fullName evidence="2">N-acetyltransferase</fullName>
    </submittedName>
</protein>
<dbReference type="InterPro" id="IPR000182">
    <property type="entry name" value="GNAT_dom"/>
</dbReference>
<organism evidence="2 3">
    <name type="scientific">Intestinimonas butyriciproducens</name>
    <dbReference type="NCBI Taxonomy" id="1297617"/>
    <lineage>
        <taxon>Bacteria</taxon>
        <taxon>Bacillati</taxon>
        <taxon>Bacillota</taxon>
        <taxon>Clostridia</taxon>
        <taxon>Eubacteriales</taxon>
        <taxon>Intestinimonas</taxon>
    </lineage>
</organism>
<evidence type="ECO:0000313" key="2">
    <source>
        <dbReference type="EMBL" id="ALP94072.1"/>
    </source>
</evidence>
<dbReference type="SUPFAM" id="SSF55729">
    <property type="entry name" value="Acyl-CoA N-acyltransferases (Nat)"/>
    <property type="match status" value="1"/>
</dbReference>
<dbReference type="CDD" id="cd04301">
    <property type="entry name" value="NAT_SF"/>
    <property type="match status" value="1"/>
</dbReference>
<reference evidence="2 3" key="1">
    <citation type="journal article" date="2015" name="Nat. Commun.">
        <title>Production of butyrate from lysine and the Amadori product fructoselysine by a human gut commensal.</title>
        <authorList>
            <person name="Bui T.P."/>
            <person name="Ritari J."/>
            <person name="Boeren S."/>
            <person name="de Waard P."/>
            <person name="Plugge C.M."/>
            <person name="de Vos W.M."/>
        </authorList>
    </citation>
    <scope>NUCLEOTIDE SEQUENCE [LARGE SCALE GENOMIC DNA]</scope>
    <source>
        <strain evidence="2 3">AF211</strain>
    </source>
</reference>
<evidence type="ECO:0000259" key="1">
    <source>
        <dbReference type="PROSITE" id="PS51186"/>
    </source>
</evidence>
<dbReference type="InterPro" id="IPR016181">
    <property type="entry name" value="Acyl_CoA_acyltransferase"/>
</dbReference>
<keyword evidence="2" id="KW-0808">Transferase</keyword>
<dbReference type="EMBL" id="CP011307">
    <property type="protein sequence ID" value="ALP94072.1"/>
    <property type="molecule type" value="Genomic_DNA"/>
</dbReference>
<keyword evidence="3" id="KW-1185">Reference proteome</keyword>
<gene>
    <name evidence="2" type="ORF">IB211_01681</name>
</gene>
<accession>A0A0S2W3W3</accession>
<proteinExistence type="predicted"/>